<dbReference type="Proteomes" id="UP000092730">
    <property type="component" value="Chromosome 2"/>
</dbReference>
<reference evidence="5" key="3">
    <citation type="submission" date="2014-01" db="EMBL/GenBank/DDBJ databases">
        <title>Evolution of pathogenesis and genome organization in the Tremellales.</title>
        <authorList>
            <person name="Cuomo C."/>
            <person name="Litvintseva A."/>
            <person name="Heitman J."/>
            <person name="Chen Y."/>
            <person name="Sun S."/>
            <person name="Springer D."/>
            <person name="Dromer F."/>
            <person name="Young S."/>
            <person name="Zeng Q."/>
            <person name="Chapman S."/>
            <person name="Gujja S."/>
            <person name="Saif S."/>
            <person name="Birren B."/>
        </authorList>
    </citation>
    <scope>NUCLEOTIDE SEQUENCE</scope>
    <source>
        <strain evidence="5">CBS 10118</strain>
    </source>
</reference>
<dbReference type="EMBL" id="CP144542">
    <property type="protein sequence ID" value="WVW82003.1"/>
    <property type="molecule type" value="Genomic_DNA"/>
</dbReference>
<keyword evidence="4" id="KW-0732">Signal</keyword>
<accession>A0A1B9GA19</accession>
<keyword evidence="7" id="KW-1185">Reference proteome</keyword>
<comment type="similarity">
    <text evidence="1">Belongs to the TSR2 family.</text>
</comment>
<reference evidence="5" key="1">
    <citation type="submission" date="2013-07" db="EMBL/GenBank/DDBJ databases">
        <title>The Genome Sequence of Cryptococcus bestiolae CBS10118.</title>
        <authorList>
            <consortium name="The Broad Institute Genome Sequencing Platform"/>
            <person name="Cuomo C."/>
            <person name="Litvintseva A."/>
            <person name="Chen Y."/>
            <person name="Heitman J."/>
            <person name="Sun S."/>
            <person name="Springer D."/>
            <person name="Dromer F."/>
            <person name="Young S.K."/>
            <person name="Zeng Q."/>
            <person name="Gargeya S."/>
            <person name="Fitzgerald M."/>
            <person name="Abouelleil A."/>
            <person name="Alvarado L."/>
            <person name="Berlin A.M."/>
            <person name="Chapman S.B."/>
            <person name="Dewar J."/>
            <person name="Goldberg J."/>
            <person name="Griggs A."/>
            <person name="Gujja S."/>
            <person name="Hansen M."/>
            <person name="Howarth C."/>
            <person name="Imamovic A."/>
            <person name="Larimer J."/>
            <person name="McCowan C."/>
            <person name="Murphy C."/>
            <person name="Pearson M."/>
            <person name="Priest M."/>
            <person name="Roberts A."/>
            <person name="Saif S."/>
            <person name="Shea T."/>
            <person name="Sykes S."/>
            <person name="Wortman J."/>
            <person name="Nusbaum C."/>
            <person name="Birren B."/>
        </authorList>
    </citation>
    <scope>NUCLEOTIDE SEQUENCE [LARGE SCALE GENOMIC DNA]</scope>
    <source>
        <strain evidence="5">CBS 10118</strain>
    </source>
</reference>
<reference evidence="6" key="2">
    <citation type="submission" date="2013-07" db="EMBL/GenBank/DDBJ databases">
        <authorList>
            <consortium name="The Broad Institute Genome Sequencing Platform"/>
            <person name="Cuomo C."/>
            <person name="Litvintseva A."/>
            <person name="Chen Y."/>
            <person name="Heitman J."/>
            <person name="Sun S."/>
            <person name="Springer D."/>
            <person name="Dromer F."/>
            <person name="Young S.K."/>
            <person name="Zeng Q."/>
            <person name="Gargeya S."/>
            <person name="Fitzgerald M."/>
            <person name="Abouelleil A."/>
            <person name="Alvarado L."/>
            <person name="Berlin A.M."/>
            <person name="Chapman S.B."/>
            <person name="Dewar J."/>
            <person name="Goldberg J."/>
            <person name="Griggs A."/>
            <person name="Gujja S."/>
            <person name="Hansen M."/>
            <person name="Howarth C."/>
            <person name="Imamovic A."/>
            <person name="Larimer J."/>
            <person name="McCowan C."/>
            <person name="Murphy C."/>
            <person name="Pearson M."/>
            <person name="Priest M."/>
            <person name="Roberts A."/>
            <person name="Saif S."/>
            <person name="Shea T."/>
            <person name="Sykes S."/>
            <person name="Wortman J."/>
            <person name="Nusbaum C."/>
            <person name="Birren B."/>
        </authorList>
    </citation>
    <scope>NUCLEOTIDE SEQUENCE</scope>
    <source>
        <strain evidence="6">CBS 10118</strain>
    </source>
</reference>
<feature type="compositionally biased region" description="Acidic residues" evidence="3">
    <location>
        <begin position="161"/>
        <end position="180"/>
    </location>
</feature>
<dbReference type="Pfam" id="PF10273">
    <property type="entry name" value="WGG"/>
    <property type="match status" value="1"/>
</dbReference>
<dbReference type="AlphaFoldDB" id="A0A1B9GA19"/>
<evidence type="ECO:0000256" key="2">
    <source>
        <dbReference type="ARBA" id="ARBA00022552"/>
    </source>
</evidence>
<gene>
    <name evidence="5" type="ORF">I302_02713</name>
    <name evidence="6" type="ORF">I302_104008</name>
</gene>
<evidence type="ECO:0000313" key="5">
    <source>
        <dbReference type="EMBL" id="OCF27863.1"/>
    </source>
</evidence>
<evidence type="ECO:0000256" key="1">
    <source>
        <dbReference type="ARBA" id="ARBA00006524"/>
    </source>
</evidence>
<evidence type="ECO:0000256" key="3">
    <source>
        <dbReference type="SAM" id="MobiDB-lite"/>
    </source>
</evidence>
<proteinExistence type="inferred from homology"/>
<feature type="region of interest" description="Disordered" evidence="3">
    <location>
        <begin position="147"/>
        <end position="215"/>
    </location>
</feature>
<dbReference type="GO" id="GO:0006364">
    <property type="term" value="P:rRNA processing"/>
    <property type="evidence" value="ECO:0007669"/>
    <property type="project" value="UniProtKB-KW"/>
</dbReference>
<dbReference type="STRING" id="1296100.A0A1B9GA19"/>
<dbReference type="InterPro" id="IPR019398">
    <property type="entry name" value="Pre-rRNA_process_TSR2"/>
</dbReference>
<dbReference type="VEuPathDB" id="FungiDB:I302_02713"/>
<keyword evidence="2" id="KW-0698">rRNA processing</keyword>
<dbReference type="RefSeq" id="XP_019048933.1">
    <property type="nucleotide sequence ID" value="XM_019189371.1"/>
</dbReference>
<feature type="chain" id="PRO_5042334925" evidence="4">
    <location>
        <begin position="34"/>
        <end position="215"/>
    </location>
</feature>
<reference evidence="6" key="4">
    <citation type="submission" date="2024-02" db="EMBL/GenBank/DDBJ databases">
        <title>Comparative genomics of Cryptococcus and Kwoniella reveals pathogenesis evolution and contrasting modes of karyotype evolution via chromosome fusion or intercentromeric recombination.</title>
        <authorList>
            <person name="Coelho M.A."/>
            <person name="David-Palma M."/>
            <person name="Shea T."/>
            <person name="Bowers K."/>
            <person name="McGinley-Smith S."/>
            <person name="Mohammad A.W."/>
            <person name="Gnirke A."/>
            <person name="Yurkov A.M."/>
            <person name="Nowrousian M."/>
            <person name="Sun S."/>
            <person name="Cuomo C.A."/>
            <person name="Heitman J."/>
        </authorList>
    </citation>
    <scope>NUCLEOTIDE SEQUENCE</scope>
    <source>
        <strain evidence="6">CBS 10118</strain>
    </source>
</reference>
<dbReference type="GeneID" id="30207112"/>
<name>A0A1B9GA19_9TREE</name>
<dbReference type="OrthoDB" id="263560at2759"/>
<evidence type="ECO:0000313" key="7">
    <source>
        <dbReference type="Proteomes" id="UP000092730"/>
    </source>
</evidence>
<evidence type="ECO:0000313" key="6">
    <source>
        <dbReference type="EMBL" id="WVW82003.1"/>
    </source>
</evidence>
<sequence>MSAPQQQPEAIILFARGTLALLDLWPALTIAVAEQWGGTDSVAKKTWLASTLIDEFETRAPLLPIVNPGDTPVVDPKSASDPPLDVDEVGDLLHQIMSDEFDANLEDGSIDSVSSDLVRLWKDILGPNPLVLVEALEKKAGEVRKQGVNAARGAGGAESQSEGEDSDDYEDEDGDVDMDGESAPQLVESQPTRERVEPVVDDDGFTLVQKKGGRR</sequence>
<evidence type="ECO:0000256" key="4">
    <source>
        <dbReference type="SAM" id="SignalP"/>
    </source>
</evidence>
<dbReference type="PANTHER" id="PTHR21250">
    <property type="entry name" value="PRE-RRNA-PROCESSING PROTEIN TSR2 HOMOLOG"/>
    <property type="match status" value="1"/>
</dbReference>
<protein>
    <submittedName>
        <fullName evidence="5">Pre-rRNA-processing protein TSR2</fullName>
    </submittedName>
</protein>
<dbReference type="EMBL" id="KI894019">
    <property type="protein sequence ID" value="OCF27863.1"/>
    <property type="molecule type" value="Genomic_DNA"/>
</dbReference>
<dbReference type="KEGG" id="kbi:30207112"/>
<feature type="signal peptide" evidence="4">
    <location>
        <begin position="1"/>
        <end position="33"/>
    </location>
</feature>
<organism evidence="5">
    <name type="scientific">Kwoniella bestiolae CBS 10118</name>
    <dbReference type="NCBI Taxonomy" id="1296100"/>
    <lineage>
        <taxon>Eukaryota</taxon>
        <taxon>Fungi</taxon>
        <taxon>Dikarya</taxon>
        <taxon>Basidiomycota</taxon>
        <taxon>Agaricomycotina</taxon>
        <taxon>Tremellomycetes</taxon>
        <taxon>Tremellales</taxon>
        <taxon>Cryptococcaceae</taxon>
        <taxon>Kwoniella</taxon>
    </lineage>
</organism>